<reference evidence="2 3" key="1">
    <citation type="submission" date="2019-12" db="EMBL/GenBank/DDBJ databases">
        <title>Neisseriaceae gen. nov. sp. Genome sequencing and assembly.</title>
        <authorList>
            <person name="Liu Z."/>
            <person name="Li A."/>
        </authorList>
    </citation>
    <scope>NUCLEOTIDE SEQUENCE [LARGE SCALE GENOMIC DNA]</scope>
    <source>
        <strain evidence="2 3">B2N2-7</strain>
    </source>
</reference>
<dbReference type="AlphaFoldDB" id="A0A845BRV4"/>
<keyword evidence="3" id="KW-1185">Reference proteome</keyword>
<dbReference type="Proteomes" id="UP000467214">
    <property type="component" value="Unassembled WGS sequence"/>
</dbReference>
<accession>A0A845BRV4</accession>
<feature type="region of interest" description="Disordered" evidence="1">
    <location>
        <begin position="49"/>
        <end position="69"/>
    </location>
</feature>
<gene>
    <name evidence="2" type="ORF">GQF02_09580</name>
</gene>
<comment type="caution">
    <text evidence="2">The sequence shown here is derived from an EMBL/GenBank/DDBJ whole genome shotgun (WGS) entry which is preliminary data.</text>
</comment>
<evidence type="ECO:0000313" key="3">
    <source>
        <dbReference type="Proteomes" id="UP000467214"/>
    </source>
</evidence>
<sequence>MAAKRTARAPAGGAAQVNPDAYAQLLRAVGGDAAMVERLLAYEIKRGASPSDAAQAALERLQRDRARSV</sequence>
<protein>
    <submittedName>
        <fullName evidence="2">Uncharacterized protein</fullName>
    </submittedName>
</protein>
<evidence type="ECO:0000313" key="2">
    <source>
        <dbReference type="EMBL" id="MXR37221.1"/>
    </source>
</evidence>
<evidence type="ECO:0000256" key="1">
    <source>
        <dbReference type="SAM" id="MobiDB-lite"/>
    </source>
</evidence>
<dbReference type="EMBL" id="WSSB01000007">
    <property type="protein sequence ID" value="MXR37221.1"/>
    <property type="molecule type" value="Genomic_DNA"/>
</dbReference>
<proteinExistence type="predicted"/>
<organism evidence="2 3">
    <name type="scientific">Craterilacuibacter sinensis</name>
    <dbReference type="NCBI Taxonomy" id="2686017"/>
    <lineage>
        <taxon>Bacteria</taxon>
        <taxon>Pseudomonadati</taxon>
        <taxon>Pseudomonadota</taxon>
        <taxon>Betaproteobacteria</taxon>
        <taxon>Neisseriales</taxon>
        <taxon>Neisseriaceae</taxon>
        <taxon>Craterilacuibacter</taxon>
    </lineage>
</organism>
<name>A0A845BRV4_9NEIS</name>
<feature type="compositionally biased region" description="Basic and acidic residues" evidence="1">
    <location>
        <begin position="60"/>
        <end position="69"/>
    </location>
</feature>